<dbReference type="SUPFAM" id="SSF55874">
    <property type="entry name" value="ATPase domain of HSP90 chaperone/DNA topoisomerase II/histidine kinase"/>
    <property type="match status" value="2"/>
</dbReference>
<gene>
    <name evidence="1" type="ORF">RF679_00450</name>
</gene>
<dbReference type="Pfam" id="PF13589">
    <property type="entry name" value="HATPase_c_3"/>
    <property type="match status" value="1"/>
</dbReference>
<dbReference type="Gene3D" id="3.30.565.10">
    <property type="entry name" value="Histidine kinase-like ATPase, C-terminal domain"/>
    <property type="match status" value="2"/>
</dbReference>
<organism evidence="1 2">
    <name type="scientific">Undibacterium cyanobacteriorum</name>
    <dbReference type="NCBI Taxonomy" id="3073561"/>
    <lineage>
        <taxon>Bacteria</taxon>
        <taxon>Pseudomonadati</taxon>
        <taxon>Pseudomonadota</taxon>
        <taxon>Betaproteobacteria</taxon>
        <taxon>Burkholderiales</taxon>
        <taxon>Oxalobacteraceae</taxon>
        <taxon>Undibacterium</taxon>
    </lineage>
</organism>
<dbReference type="Proteomes" id="UP001181355">
    <property type="component" value="Chromosome"/>
</dbReference>
<dbReference type="InterPro" id="IPR036890">
    <property type="entry name" value="HATPase_C_sf"/>
</dbReference>
<evidence type="ECO:0000313" key="2">
    <source>
        <dbReference type="Proteomes" id="UP001181355"/>
    </source>
</evidence>
<accession>A0ABY9RIT5</accession>
<dbReference type="GO" id="GO:0005524">
    <property type="term" value="F:ATP binding"/>
    <property type="evidence" value="ECO:0007669"/>
    <property type="project" value="UniProtKB-KW"/>
</dbReference>
<keyword evidence="1" id="KW-0547">Nucleotide-binding</keyword>
<name>A0ABY9RIT5_9BURK</name>
<sequence>MSLDHYSFRPRARLLVLLGEQLIGSPRLALFELVKNAYDADSTIVSVTLLLGDPNPSILVLDDGDGMSFEDLRDIWLVPGADHKLVAKLSNKRSPRFGRLPLGEKGLGRFAVHKLGDLIELTTRKKNEDYESVVKIDWEDLSKQNFLSDAQVQIEKRIPQTFTGNSHGTKIWIGKLRQVDWSRGDVRRMYRQVTSICSPFGAPTDFQVNLTVPGREDDLIGIPSYQDILERAIWRFKFSLSADGLLSWRYEFVNRLKGVKLEDRTASASETRLLVRNPGRDLLGDSSTPRDERLLVDSSFMNGIGPIEGEFYVFDRDKEVLARMPETQLIKLFLDESGGIRVYRDGVRVYNYGERGDDWLGLDLRRVNVPAARISRNIVVGAIHLNQQQSTGLSEKTNREGFTESDSLDRLKRAVLGSISIFEIERRADKERLRRLLKSDSPEPTYSVSAPIHDLRRLADKHGVLTILEPVIKRIETEFNSFQETMLQAGLSGLGLAVVFHEIERGVRVLHNGLEKQLDITELKQQAQSLTKLFDGFAGLLRKNDREPISVSKLIRQARDLNTLRFSYHKVDLICPVLDDKALDFELSVSLSLMLGVINNLFDNSFYWLRVRYPEVNGNAPLHQRKIFVTTFKSDSGGVGIAFGDNGPGFIDPPTALVQPFVTRKPEGMGLGLYYANLVMEMSNGSIQFPDSGDVEMPAEASGAIVALVFENKGRGGSK</sequence>
<keyword evidence="2" id="KW-1185">Reference proteome</keyword>
<evidence type="ECO:0000313" key="1">
    <source>
        <dbReference type="EMBL" id="WMW80764.1"/>
    </source>
</evidence>
<proteinExistence type="predicted"/>
<dbReference type="RefSeq" id="WP_309482255.1">
    <property type="nucleotide sequence ID" value="NZ_CP133720.1"/>
</dbReference>
<protein>
    <submittedName>
        <fullName evidence="1">ATP-binding protein</fullName>
    </submittedName>
</protein>
<keyword evidence="1" id="KW-0067">ATP-binding</keyword>
<reference evidence="1" key="1">
    <citation type="submission" date="2023-09" db="EMBL/GenBank/DDBJ databases">
        <title>Undibacterium sp. 20NA77.5 isolated from freshwater.</title>
        <authorList>
            <person name="Le V."/>
            <person name="Ko S.-R."/>
            <person name="Ahn C.-Y."/>
            <person name="Oh H.-M."/>
        </authorList>
    </citation>
    <scope>NUCLEOTIDE SEQUENCE</scope>
    <source>
        <strain evidence="1">20NA77.5</strain>
    </source>
</reference>
<dbReference type="EMBL" id="CP133720">
    <property type="protein sequence ID" value="WMW80764.1"/>
    <property type="molecule type" value="Genomic_DNA"/>
</dbReference>